<organism evidence="2 3">
    <name type="scientific">Aplysia californica</name>
    <name type="common">California sea hare</name>
    <dbReference type="NCBI Taxonomy" id="6500"/>
    <lineage>
        <taxon>Eukaryota</taxon>
        <taxon>Metazoa</taxon>
        <taxon>Spiralia</taxon>
        <taxon>Lophotrochozoa</taxon>
        <taxon>Mollusca</taxon>
        <taxon>Gastropoda</taxon>
        <taxon>Heterobranchia</taxon>
        <taxon>Euthyneura</taxon>
        <taxon>Tectipleura</taxon>
        <taxon>Aplysiida</taxon>
        <taxon>Aplysioidea</taxon>
        <taxon>Aplysiidae</taxon>
        <taxon>Aplysia</taxon>
    </lineage>
</organism>
<keyword evidence="2" id="KW-1185">Reference proteome</keyword>
<evidence type="ECO:0000313" key="2">
    <source>
        <dbReference type="Proteomes" id="UP000694888"/>
    </source>
</evidence>
<dbReference type="RefSeq" id="XP_005090011.1">
    <property type="nucleotide sequence ID" value="XM_005089954.1"/>
</dbReference>
<keyword evidence="1" id="KW-0732">Signal</keyword>
<reference evidence="3" key="1">
    <citation type="submission" date="2025-08" db="UniProtKB">
        <authorList>
            <consortium name="RefSeq"/>
        </authorList>
    </citation>
    <scope>IDENTIFICATION</scope>
</reference>
<proteinExistence type="predicted"/>
<evidence type="ECO:0000256" key="1">
    <source>
        <dbReference type="SAM" id="SignalP"/>
    </source>
</evidence>
<evidence type="ECO:0000313" key="3">
    <source>
        <dbReference type="RefSeq" id="XP_005090011.1"/>
    </source>
</evidence>
<dbReference type="GeneID" id="101844965"/>
<dbReference type="Proteomes" id="UP000694888">
    <property type="component" value="Unplaced"/>
</dbReference>
<accession>A0ABM0JBR5</accession>
<feature type="signal peptide" evidence="1">
    <location>
        <begin position="1"/>
        <end position="19"/>
    </location>
</feature>
<protein>
    <submittedName>
        <fullName evidence="3">Uncharacterized protein LOC101844965</fullName>
    </submittedName>
</protein>
<gene>
    <name evidence="3" type="primary">LOC101844965</name>
</gene>
<feature type="chain" id="PRO_5046883057" evidence="1">
    <location>
        <begin position="20"/>
        <end position="161"/>
    </location>
</feature>
<name>A0ABM0JBR5_APLCA</name>
<sequence>MALLAALFALIAISSCAKAESEPRFVVSPNEINPGKTSELTVRCSIPPKSKLGLENADVCSIIVSYSLVNETHGFKDVLYAKAGGVVGAYLQDNLPKEIQSAVASGLTYPPSGDPYVELRIFNPAWATDAWFRCQTLGMDDIGHAVFGLTTSPVHVTSVKV</sequence>